<protein>
    <recommendedName>
        <fullName evidence="5">Transmembrane protein</fullName>
    </recommendedName>
</protein>
<keyword evidence="4" id="KW-1185">Reference proteome</keyword>
<dbReference type="RefSeq" id="YP_001111338.1">
    <property type="nucleotide sequence ID" value="NC_009240.1"/>
</dbReference>
<reference evidence="3 4" key="1">
    <citation type="journal article" date="2007" name="J. Virol.">
        <title>The genome of Gryllus bimaculatus nudivirus indicates an ancient diversification of baculovirus-related nonoccluded nudiviruses of insects.</title>
        <authorList>
            <person name="Wang Y."/>
            <person name="Kleespies R.G."/>
            <person name="Huger A.M."/>
            <person name="Jehle J.A."/>
        </authorList>
    </citation>
    <scope>NUCLEOTIDE SEQUENCE [LARGE SCALE GENOMIC DNA]</scope>
</reference>
<evidence type="ECO:0000313" key="3">
    <source>
        <dbReference type="EMBL" id="ABO45404.1"/>
    </source>
</evidence>
<keyword evidence="1" id="KW-0175">Coiled coil</keyword>
<dbReference type="KEGG" id="vg:4960813"/>
<keyword evidence="2" id="KW-0472">Membrane</keyword>
<feature type="coiled-coil region" evidence="1">
    <location>
        <begin position="55"/>
        <end position="89"/>
    </location>
</feature>
<sequence>MLKFMPVYNINKKMQDDKIINEDKKHEQVILDQLSPSEKNTQIDNWINSNHDIPSSDFEEDISNIKILIKDLESQHSKTEQNLKKSISALNNKIIKEKKLYTQENIILVKKLTNSYKRSMLQKNKQIKRLRLRNRRLINFNNRKNKEKKINKISILKLIASIGSFYYLGYTYLNTIPVSLSNIALYAKQYTTFIFDRIYSLDV</sequence>
<evidence type="ECO:0000313" key="4">
    <source>
        <dbReference type="Proteomes" id="UP000203733"/>
    </source>
</evidence>
<keyword evidence="2" id="KW-1133">Transmembrane helix</keyword>
<evidence type="ECO:0008006" key="5">
    <source>
        <dbReference type="Google" id="ProtNLM"/>
    </source>
</evidence>
<feature type="transmembrane region" description="Helical" evidence="2">
    <location>
        <begin position="153"/>
        <end position="173"/>
    </location>
</feature>
<evidence type="ECO:0000256" key="2">
    <source>
        <dbReference type="SAM" id="Phobius"/>
    </source>
</evidence>
<organism evidence="3 4">
    <name type="scientific">Gryllus bimaculatus nudivirus</name>
    <dbReference type="NCBI Taxonomy" id="432587"/>
    <lineage>
        <taxon>Viruses</taxon>
        <taxon>Viruses incertae sedis</taxon>
        <taxon>Naldaviricetes</taxon>
        <taxon>Lefavirales</taxon>
        <taxon>Nudiviridae</taxon>
        <taxon>Alphanudivirus</taxon>
        <taxon>Alphanudivirus grybimaculati</taxon>
    </lineage>
</organism>
<dbReference type="GeneID" id="4960813"/>
<proteinExistence type="predicted"/>
<dbReference type="Proteomes" id="UP000203733">
    <property type="component" value="Segment"/>
</dbReference>
<accession>A4L234</accession>
<dbReference type="EMBL" id="EF203088">
    <property type="protein sequence ID" value="ABO45404.1"/>
    <property type="molecule type" value="Genomic_DNA"/>
</dbReference>
<keyword evidence="2" id="KW-0812">Transmembrane</keyword>
<evidence type="ECO:0000256" key="1">
    <source>
        <dbReference type="SAM" id="Coils"/>
    </source>
</evidence>
<name>A4L234_9VIRU</name>